<dbReference type="InterPro" id="IPR025532">
    <property type="entry name" value="G6P_1-epimerase"/>
</dbReference>
<keyword evidence="3 4" id="KW-0413">Isomerase</keyword>
<keyword evidence="6" id="KW-1185">Reference proteome</keyword>
<protein>
    <recommendedName>
        <fullName evidence="4">Putative glucose-6-phosphate 1-epimerase</fullName>
        <ecNumber evidence="4">5.1.3.15</ecNumber>
    </recommendedName>
</protein>
<evidence type="ECO:0000256" key="3">
    <source>
        <dbReference type="ARBA" id="ARBA00023235"/>
    </source>
</evidence>
<evidence type="ECO:0000256" key="4">
    <source>
        <dbReference type="PIRNR" id="PIRNR016020"/>
    </source>
</evidence>
<gene>
    <name evidence="5" type="ORF">ABS311_09200</name>
</gene>
<comment type="caution">
    <text evidence="5">The sequence shown here is derived from an EMBL/GenBank/DDBJ whole genome shotgun (WGS) entry which is preliminary data.</text>
</comment>
<accession>A0ABV1RH51</accession>
<dbReference type="SUPFAM" id="SSF74650">
    <property type="entry name" value="Galactose mutarotase-like"/>
    <property type="match status" value="1"/>
</dbReference>
<dbReference type="Proteomes" id="UP001467690">
    <property type="component" value="Unassembled WGS sequence"/>
</dbReference>
<dbReference type="InterPro" id="IPR014718">
    <property type="entry name" value="GH-type_carb-bd"/>
</dbReference>
<dbReference type="EC" id="5.1.3.15" evidence="4"/>
<dbReference type="PANTHER" id="PTHR11122">
    <property type="entry name" value="APOSPORY-ASSOCIATED PROTEIN C-RELATED"/>
    <property type="match status" value="1"/>
</dbReference>
<proteinExistence type="inferred from homology"/>
<sequence length="298" mass="33229">MSIHELIKPFSQVELTDANTLFGEKHEALPLIKIETEVCRAIIAIQGAHLIEFEVKGKAPLLWVSPKVAYKQNKAIRGGVPICFPWFGENQFDKSKPSHGFVRASNWQLKEVQASDQSAKLKFAFSSNEQTKALYPYDFDAEYTISLSDKVELELSCKNLSSEIMPVSFALHSYHPIEDLATVSVTGLHNTTFLDNTMNYQAHIQQGPVTFPSEIDRIYLNVASEQVIQTATPIALRSDSCNSAIVWNPGPAKAASMNDLGEENYTRFVCVERGNAFANSWYLQPAESKSAKLDICYA</sequence>
<reference evidence="5 6" key="1">
    <citation type="submission" date="2024-06" db="EMBL/GenBank/DDBJ databases">
        <authorList>
            <person name="Chen R.Y."/>
        </authorList>
    </citation>
    <scope>NUCLEOTIDE SEQUENCE [LARGE SCALE GENOMIC DNA]</scope>
    <source>
        <strain evidence="5 6">D2</strain>
    </source>
</reference>
<evidence type="ECO:0000313" key="5">
    <source>
        <dbReference type="EMBL" id="MER2492057.1"/>
    </source>
</evidence>
<dbReference type="PANTHER" id="PTHR11122:SF13">
    <property type="entry name" value="GLUCOSE-6-PHOSPHATE 1-EPIMERASE"/>
    <property type="match status" value="1"/>
</dbReference>
<dbReference type="Pfam" id="PF01263">
    <property type="entry name" value="Aldose_epim"/>
    <property type="match status" value="1"/>
</dbReference>
<name>A0ABV1RH51_9ALTE</name>
<organism evidence="5 6">
    <name type="scientific">Catenovulum sediminis</name>
    <dbReference type="NCBI Taxonomy" id="1740262"/>
    <lineage>
        <taxon>Bacteria</taxon>
        <taxon>Pseudomonadati</taxon>
        <taxon>Pseudomonadota</taxon>
        <taxon>Gammaproteobacteria</taxon>
        <taxon>Alteromonadales</taxon>
        <taxon>Alteromonadaceae</taxon>
        <taxon>Catenovulum</taxon>
    </lineage>
</organism>
<dbReference type="EMBL" id="JBELOE010000196">
    <property type="protein sequence ID" value="MER2492057.1"/>
    <property type="molecule type" value="Genomic_DNA"/>
</dbReference>
<dbReference type="PIRSF" id="PIRSF016020">
    <property type="entry name" value="PHexose_mutarotase"/>
    <property type="match status" value="1"/>
</dbReference>
<dbReference type="RefSeq" id="WP_143871860.1">
    <property type="nucleotide sequence ID" value="NZ_CP041660.1"/>
</dbReference>
<evidence type="ECO:0000256" key="2">
    <source>
        <dbReference type="ARBA" id="ARBA00005866"/>
    </source>
</evidence>
<comment type="similarity">
    <text evidence="2 4">Belongs to the glucose-6-phosphate 1-epimerase family.</text>
</comment>
<dbReference type="CDD" id="cd09020">
    <property type="entry name" value="D-hex-6-P-epi_like"/>
    <property type="match status" value="1"/>
</dbReference>
<dbReference type="Gene3D" id="2.70.98.10">
    <property type="match status" value="1"/>
</dbReference>
<dbReference type="InterPro" id="IPR011013">
    <property type="entry name" value="Gal_mutarotase_sf_dom"/>
</dbReference>
<evidence type="ECO:0000313" key="6">
    <source>
        <dbReference type="Proteomes" id="UP001467690"/>
    </source>
</evidence>
<evidence type="ECO:0000256" key="1">
    <source>
        <dbReference type="ARBA" id="ARBA00001096"/>
    </source>
</evidence>
<comment type="catalytic activity">
    <reaction evidence="1">
        <text>alpha-D-glucose 6-phosphate = beta-D-glucose 6-phosphate</text>
        <dbReference type="Rhea" id="RHEA:16249"/>
        <dbReference type="ChEBI" id="CHEBI:58225"/>
        <dbReference type="ChEBI" id="CHEBI:58247"/>
        <dbReference type="EC" id="5.1.3.15"/>
    </reaction>
</comment>
<dbReference type="InterPro" id="IPR008183">
    <property type="entry name" value="Aldose_1/G6P_1-epimerase"/>
</dbReference>